<dbReference type="Gene3D" id="3.20.20.70">
    <property type="entry name" value="Aldolase class I"/>
    <property type="match status" value="1"/>
</dbReference>
<evidence type="ECO:0000256" key="11">
    <source>
        <dbReference type="ARBA" id="ARBA00030547"/>
    </source>
</evidence>
<dbReference type="SUPFAM" id="SSF51366">
    <property type="entry name" value="Ribulose-phoshate binding barrel"/>
    <property type="match status" value="1"/>
</dbReference>
<accession>A0ABT1RT77</accession>
<evidence type="ECO:0000256" key="10">
    <source>
        <dbReference type="ARBA" id="ARBA00023235"/>
    </source>
</evidence>
<comment type="pathway">
    <text evidence="3 12 14">Amino-acid biosynthesis; L-histidine biosynthesis; L-histidine from 5-phospho-alpha-D-ribose 1-diphosphate: step 4/9.</text>
</comment>
<evidence type="ECO:0000256" key="3">
    <source>
        <dbReference type="ARBA" id="ARBA00005133"/>
    </source>
</evidence>
<dbReference type="InterPro" id="IPR044524">
    <property type="entry name" value="Isoase_HisA-like"/>
</dbReference>
<proteinExistence type="inferred from homology"/>
<dbReference type="GO" id="GO:0003949">
    <property type="term" value="F:1-(5-phosphoribosyl)-5-[(5-phosphoribosylamino)methylideneamino]imidazole-4-carboxamide isomerase activity"/>
    <property type="evidence" value="ECO:0007669"/>
    <property type="project" value="UniProtKB-EC"/>
</dbReference>
<reference evidence="15 16" key="1">
    <citation type="submission" date="2022-06" db="EMBL/GenBank/DDBJ databases">
        <title>Isolation of gut microbiota from human fecal samples.</title>
        <authorList>
            <person name="Pamer E.G."/>
            <person name="Barat B."/>
            <person name="Waligurski E."/>
            <person name="Medina S."/>
            <person name="Paddock L."/>
            <person name="Mostad J."/>
        </authorList>
    </citation>
    <scope>NUCLEOTIDE SEQUENCE [LARGE SCALE GENOMIC DNA]</scope>
    <source>
        <strain evidence="15 16">SL.3.17</strain>
    </source>
</reference>
<evidence type="ECO:0000256" key="1">
    <source>
        <dbReference type="ARBA" id="ARBA00000901"/>
    </source>
</evidence>
<dbReference type="InterPro" id="IPR006063">
    <property type="entry name" value="HisA_bact_arch"/>
</dbReference>
<dbReference type="PANTHER" id="PTHR43090:SF2">
    <property type="entry name" value="1-(5-PHOSPHORIBOSYL)-5-[(5-PHOSPHORIBOSYLAMINO)METHYLIDENEAMINO] IMIDAZOLE-4-CARBOXAMIDE ISOMERASE"/>
    <property type="match status" value="1"/>
</dbReference>
<dbReference type="InterPro" id="IPR011060">
    <property type="entry name" value="RibuloseP-bd_barrel"/>
</dbReference>
<evidence type="ECO:0000256" key="13">
    <source>
        <dbReference type="RuleBase" id="RU003657"/>
    </source>
</evidence>
<dbReference type="InterPro" id="IPR023016">
    <property type="entry name" value="HisA/PriA"/>
</dbReference>
<name>A0ABT1RT77_9FIRM</name>
<dbReference type="NCBIfam" id="TIGR00007">
    <property type="entry name" value="1-(5-phosphoribosyl)-5-[(5-phosphoribosylamino)methylideneamino]imidazole-4-carboxamide isomerase"/>
    <property type="match status" value="1"/>
</dbReference>
<comment type="subcellular location">
    <subcellularLocation>
        <location evidence="2 12 14">Cytoplasm</location>
    </subcellularLocation>
</comment>
<keyword evidence="7 12" id="KW-0963">Cytoplasm</keyword>
<evidence type="ECO:0000256" key="9">
    <source>
        <dbReference type="ARBA" id="ARBA00023102"/>
    </source>
</evidence>
<dbReference type="EC" id="5.3.1.16" evidence="5 12"/>
<comment type="caution">
    <text evidence="15">The sequence shown here is derived from an EMBL/GenBank/DDBJ whole genome shotgun (WGS) entry which is preliminary data.</text>
</comment>
<dbReference type="PANTHER" id="PTHR43090">
    <property type="entry name" value="1-(5-PHOSPHORIBOSYL)-5-[(5-PHOSPHORIBOSYLAMINO)METHYLIDENEAMINO] IMIDAZOLE-4-CARBOXAMIDE ISOMERASE"/>
    <property type="match status" value="1"/>
</dbReference>
<evidence type="ECO:0000256" key="4">
    <source>
        <dbReference type="ARBA" id="ARBA00009667"/>
    </source>
</evidence>
<evidence type="ECO:0000313" key="16">
    <source>
        <dbReference type="Proteomes" id="UP001524502"/>
    </source>
</evidence>
<dbReference type="HAMAP" id="MF_01014">
    <property type="entry name" value="HisA"/>
    <property type="match status" value="1"/>
</dbReference>
<gene>
    <name evidence="12 15" type="primary">hisA</name>
    <name evidence="15" type="ORF">NE619_16870</name>
</gene>
<feature type="active site" description="Proton donor" evidence="12">
    <location>
        <position position="129"/>
    </location>
</feature>
<evidence type="ECO:0000256" key="5">
    <source>
        <dbReference type="ARBA" id="ARBA00012550"/>
    </source>
</evidence>
<comment type="similarity">
    <text evidence="4 12 13">Belongs to the HisA/HisF family.</text>
</comment>
<keyword evidence="10 12" id="KW-0413">Isomerase</keyword>
<dbReference type="CDD" id="cd04732">
    <property type="entry name" value="HisA"/>
    <property type="match status" value="1"/>
</dbReference>
<evidence type="ECO:0000313" key="15">
    <source>
        <dbReference type="EMBL" id="MCQ4638405.1"/>
    </source>
</evidence>
<evidence type="ECO:0000256" key="6">
    <source>
        <dbReference type="ARBA" id="ARBA00018464"/>
    </source>
</evidence>
<organism evidence="15 16">
    <name type="scientific">Anaerovorax odorimutans</name>
    <dbReference type="NCBI Taxonomy" id="109327"/>
    <lineage>
        <taxon>Bacteria</taxon>
        <taxon>Bacillati</taxon>
        <taxon>Bacillota</taxon>
        <taxon>Clostridia</taxon>
        <taxon>Peptostreptococcales</taxon>
        <taxon>Anaerovoracaceae</taxon>
        <taxon>Anaerovorax</taxon>
    </lineage>
</organism>
<evidence type="ECO:0000256" key="12">
    <source>
        <dbReference type="HAMAP-Rule" id="MF_01014"/>
    </source>
</evidence>
<evidence type="ECO:0000256" key="14">
    <source>
        <dbReference type="RuleBase" id="RU003658"/>
    </source>
</evidence>
<dbReference type="InterPro" id="IPR006062">
    <property type="entry name" value="His_biosynth"/>
</dbReference>
<keyword evidence="9 12" id="KW-0368">Histidine biosynthesis</keyword>
<keyword evidence="16" id="KW-1185">Reference proteome</keyword>
<dbReference type="Pfam" id="PF00977">
    <property type="entry name" value="His_biosynth"/>
    <property type="match status" value="1"/>
</dbReference>
<dbReference type="InterPro" id="IPR013785">
    <property type="entry name" value="Aldolase_TIM"/>
</dbReference>
<dbReference type="RefSeq" id="WP_256133602.1">
    <property type="nucleotide sequence ID" value="NZ_JANFXK010000028.1"/>
</dbReference>
<dbReference type="Proteomes" id="UP001524502">
    <property type="component" value="Unassembled WGS sequence"/>
</dbReference>
<keyword evidence="8 12" id="KW-0028">Amino-acid biosynthesis</keyword>
<feature type="active site" description="Proton acceptor" evidence="12">
    <location>
        <position position="8"/>
    </location>
</feature>
<comment type="catalytic activity">
    <reaction evidence="1 12 14">
        <text>1-(5-phospho-beta-D-ribosyl)-5-[(5-phospho-beta-D-ribosylamino)methylideneamino]imidazole-4-carboxamide = 5-[(5-phospho-1-deoxy-D-ribulos-1-ylimino)methylamino]-1-(5-phospho-beta-D-ribosyl)imidazole-4-carboxamide</text>
        <dbReference type="Rhea" id="RHEA:15469"/>
        <dbReference type="ChEBI" id="CHEBI:58435"/>
        <dbReference type="ChEBI" id="CHEBI:58525"/>
        <dbReference type="EC" id="5.3.1.16"/>
    </reaction>
</comment>
<evidence type="ECO:0000256" key="8">
    <source>
        <dbReference type="ARBA" id="ARBA00022605"/>
    </source>
</evidence>
<evidence type="ECO:0000256" key="2">
    <source>
        <dbReference type="ARBA" id="ARBA00004496"/>
    </source>
</evidence>
<protein>
    <recommendedName>
        <fullName evidence="6 12">1-(5-phosphoribosyl)-5-[(5-phosphoribosylamino)methylideneamino] imidazole-4-carboxamide isomerase</fullName>
        <ecNumber evidence="5 12">5.3.1.16</ecNumber>
    </recommendedName>
    <alternativeName>
        <fullName evidence="11 12">Phosphoribosylformimino-5-aminoimidazole carboxamide ribotide isomerase</fullName>
    </alternativeName>
</protein>
<sequence>MEIFPAIDLRDGQAVRLFQGDYDQMTVYSKNPADVARQFKAKGARNLHLVDLDGAKDGRLVNFESIREIIADVDLFVEVGGGIRDEERIRQYLDLGVGRVILGTIAVKDPAFLEEMVRKYGEKIAVGVDVKDGLVAINGWKEVTDKDGMEFCQYLRDIGVKTVIYTDISRDGGLKGTNLEAYKKLARIKGLNVVASGGISFAEEITALKETVYGAILGKALYDGLLDLETAVKLAE</sequence>
<dbReference type="EMBL" id="JANFXK010000028">
    <property type="protein sequence ID" value="MCQ4638405.1"/>
    <property type="molecule type" value="Genomic_DNA"/>
</dbReference>
<evidence type="ECO:0000256" key="7">
    <source>
        <dbReference type="ARBA" id="ARBA00022490"/>
    </source>
</evidence>